<dbReference type="EMBL" id="JTKH01000024">
    <property type="protein sequence ID" value="KII76560.1"/>
    <property type="molecule type" value="Genomic_DNA"/>
</dbReference>
<evidence type="ECO:0000256" key="3">
    <source>
        <dbReference type="ARBA" id="ARBA00023136"/>
    </source>
</evidence>
<accession>A0A0C2NJM4</accession>
<evidence type="ECO:0000313" key="6">
    <source>
        <dbReference type="EMBL" id="KII76560.1"/>
    </source>
</evidence>
<dbReference type="RefSeq" id="WP_040992517.1">
    <property type="nucleotide sequence ID" value="NZ_JTKH01000024.1"/>
</dbReference>
<evidence type="ECO:0000256" key="4">
    <source>
        <dbReference type="SAM" id="SignalP"/>
    </source>
</evidence>
<feature type="domain" description="Porin" evidence="5">
    <location>
        <begin position="7"/>
        <end position="299"/>
    </location>
</feature>
<dbReference type="GO" id="GO:0009279">
    <property type="term" value="C:cell outer membrane"/>
    <property type="evidence" value="ECO:0007669"/>
    <property type="project" value="UniProtKB-SubCell"/>
</dbReference>
<dbReference type="InterPro" id="IPR023614">
    <property type="entry name" value="Porin_dom_sf"/>
</dbReference>
<gene>
    <name evidence="6" type="ORF">OJ16_17400</name>
</gene>
<reference evidence="6 7" key="1">
    <citation type="submission" date="2014-11" db="EMBL/GenBank/DDBJ databases">
        <title>Draft Genome Sequence of Vibrio piscirenalis strains CECT 8603T and CECT 8604, two marine Gammaproteobacterium isolated from cultured gilthead sea bream (Sparus aurata).</title>
        <authorList>
            <person name="Arahal D.R."/>
            <person name="Rodrigo-Torres L."/>
            <person name="Lucena T."/>
            <person name="Pujalte M.J."/>
        </authorList>
    </citation>
    <scope>NUCLEOTIDE SEQUENCE [LARGE SCALE GENOMIC DNA]</scope>
    <source>
        <strain evidence="6 7">DCR 1-4-2</strain>
    </source>
</reference>
<dbReference type="PANTHER" id="PTHR34501:SF2">
    <property type="entry name" value="OUTER MEMBRANE PORIN F-RELATED"/>
    <property type="match status" value="1"/>
</dbReference>
<dbReference type="GO" id="GO:0015288">
    <property type="term" value="F:porin activity"/>
    <property type="evidence" value="ECO:0007669"/>
    <property type="project" value="InterPro"/>
</dbReference>
<comment type="subcellular location">
    <subcellularLocation>
        <location evidence="1">Cell outer membrane</location>
        <topology evidence="1">Multi-pass membrane protein</topology>
    </subcellularLocation>
</comment>
<dbReference type="InterPro" id="IPR050298">
    <property type="entry name" value="Gram-neg_bact_OMP"/>
</dbReference>
<organism evidence="6 7">
    <name type="scientific">Vibrio renipiscarius</name>
    <dbReference type="NCBI Taxonomy" id="1461322"/>
    <lineage>
        <taxon>Bacteria</taxon>
        <taxon>Pseudomonadati</taxon>
        <taxon>Pseudomonadota</taxon>
        <taxon>Gammaproteobacteria</taxon>
        <taxon>Vibrionales</taxon>
        <taxon>Vibrionaceae</taxon>
        <taxon>Vibrio</taxon>
    </lineage>
</organism>
<evidence type="ECO:0000259" key="5">
    <source>
        <dbReference type="Pfam" id="PF13609"/>
    </source>
</evidence>
<evidence type="ECO:0000313" key="7">
    <source>
        <dbReference type="Proteomes" id="UP000031672"/>
    </source>
</evidence>
<dbReference type="Proteomes" id="UP000031672">
    <property type="component" value="Unassembled WGS sequence"/>
</dbReference>
<comment type="caution">
    <text evidence="6">The sequence shown here is derived from an EMBL/GenBank/DDBJ whole genome shotgun (WGS) entry which is preliminary data.</text>
</comment>
<dbReference type="STRING" id="1461322.OJ16_17400"/>
<dbReference type="CDD" id="cd00342">
    <property type="entry name" value="gram_neg_porins"/>
    <property type="match status" value="1"/>
</dbReference>
<evidence type="ECO:0000256" key="2">
    <source>
        <dbReference type="ARBA" id="ARBA00022729"/>
    </source>
</evidence>
<proteinExistence type="predicted"/>
<dbReference type="Gene3D" id="2.40.160.10">
    <property type="entry name" value="Porin"/>
    <property type="match status" value="1"/>
</dbReference>
<feature type="chain" id="PRO_5009758806" evidence="4">
    <location>
        <begin position="22"/>
        <end position="329"/>
    </location>
</feature>
<dbReference type="Pfam" id="PF13609">
    <property type="entry name" value="Porin_4"/>
    <property type="match status" value="1"/>
</dbReference>
<dbReference type="PANTHER" id="PTHR34501">
    <property type="entry name" value="PROTEIN YDDL-RELATED"/>
    <property type="match status" value="1"/>
</dbReference>
<keyword evidence="3" id="KW-0472">Membrane</keyword>
<protein>
    <submittedName>
        <fullName evidence="6">Membrane protein</fullName>
    </submittedName>
</protein>
<evidence type="ECO:0000256" key="1">
    <source>
        <dbReference type="ARBA" id="ARBA00004571"/>
    </source>
</evidence>
<keyword evidence="7" id="KW-1185">Reference proteome</keyword>
<name>A0A0C2NJM4_9VIBR</name>
<dbReference type="OrthoDB" id="8173690at2"/>
<feature type="signal peptide" evidence="4">
    <location>
        <begin position="1"/>
        <end position="21"/>
    </location>
</feature>
<dbReference type="AlphaFoldDB" id="A0A0C2NJM4"/>
<accession>A0A0C2JIT5</accession>
<sequence>MKKAVVALAVFAGLTSGSALAATVYSADGTELKVGGRVEFRGDFIGSKGAEIDGSMKDSTRARLNLKGKSEITDSLSAFAVYEAEQDTGTSEFENRYMFAGVEGDFGAVSFGRQDMASVIISDLTDITEFSGVQQVIGSASDKEDSVFKYAGEFDALQVQATYQANEAKDTDGYGVSGLYSLPMGLDLGVALSGADLGEGAGSQSEALFGVGFTIENLYLAGTYSFGDLDDKATGTADEKFTAMELVAQYQFNKQLSAAALYTKQENEQADGAKNDDVEGVELVGYYKFNSNFRTYLSYYINGLDEKKDAAGIITEGEDTLRLGVRYDF</sequence>
<keyword evidence="2 4" id="KW-0732">Signal</keyword>
<dbReference type="SUPFAM" id="SSF56935">
    <property type="entry name" value="Porins"/>
    <property type="match status" value="1"/>
</dbReference>
<dbReference type="InterPro" id="IPR033900">
    <property type="entry name" value="Gram_neg_porin_domain"/>
</dbReference>